<dbReference type="AlphaFoldDB" id="A0A6J4S638"/>
<dbReference type="GO" id="GO:0015627">
    <property type="term" value="C:type II protein secretion system complex"/>
    <property type="evidence" value="ECO:0007669"/>
    <property type="project" value="TreeGrafter"/>
</dbReference>
<sequence>MKRVLAALAALSLASTSLSAQQVLNFRDADIRAFIADAARVTGRNFVLDSRVQGKISVFTDRPVSRSEYFELFLSTLRSNGFIAIPTAGGAYRIQPIANAASQPTRIGSRRAANNSVVTEVFRLRNIEAPAAIETLRPLVSPEGAVTANRNGNSLVVVDFADNIRRIRALIGEIDRRGADSSASRVIPLRNAGAREIAQALSALGTGGEGGRGAVTVVPVDSSNSVALRGPATELARFAAIIADLDARAASGTEIRVVFLENADAEKLVPVLQELVGQARSTTVSSEPAPQADDARANSRIVRPAAPAPRQTQVTNTGSAGGGAGANAGGGNGRGATIITRYEGANAIIISGPAETQRTLGEVVRQLDARQAQVLVEAIIVEISDQAAQRLGVQLLLAGLPGSGLPFLGTNYSNAP</sequence>
<evidence type="ECO:0000259" key="6">
    <source>
        <dbReference type="Pfam" id="PF03958"/>
    </source>
</evidence>
<feature type="non-terminal residue" evidence="8">
    <location>
        <position position="416"/>
    </location>
</feature>
<evidence type="ECO:0000259" key="7">
    <source>
        <dbReference type="Pfam" id="PF21305"/>
    </source>
</evidence>
<dbReference type="EMBL" id="CADCVX010000040">
    <property type="protein sequence ID" value="CAA9483728.1"/>
    <property type="molecule type" value="Genomic_DNA"/>
</dbReference>
<feature type="signal peptide" evidence="5">
    <location>
        <begin position="1"/>
        <end position="20"/>
    </location>
</feature>
<accession>A0A6J4S638</accession>
<gene>
    <name evidence="8" type="ORF">AVDCRST_MAG91-156</name>
</gene>
<dbReference type="Pfam" id="PF21305">
    <property type="entry name" value="type_II_gspD_N0"/>
    <property type="match status" value="1"/>
</dbReference>
<dbReference type="GO" id="GO:0009306">
    <property type="term" value="P:protein secretion"/>
    <property type="evidence" value="ECO:0007669"/>
    <property type="project" value="TreeGrafter"/>
</dbReference>
<organism evidence="8">
    <name type="scientific">uncultured Sphingomonadaceae bacterium</name>
    <dbReference type="NCBI Taxonomy" id="169976"/>
    <lineage>
        <taxon>Bacteria</taxon>
        <taxon>Pseudomonadati</taxon>
        <taxon>Pseudomonadota</taxon>
        <taxon>Alphaproteobacteria</taxon>
        <taxon>Sphingomonadales</taxon>
        <taxon>Sphingomonadaceae</taxon>
        <taxon>environmental samples</taxon>
    </lineage>
</organism>
<keyword evidence="3" id="KW-0472">Membrane</keyword>
<evidence type="ECO:0000256" key="4">
    <source>
        <dbReference type="SAM" id="MobiDB-lite"/>
    </source>
</evidence>
<dbReference type="Gene3D" id="3.30.1370.120">
    <property type="match status" value="3"/>
</dbReference>
<dbReference type="PANTHER" id="PTHR30332">
    <property type="entry name" value="PROBABLE GENERAL SECRETION PATHWAY PROTEIN D"/>
    <property type="match status" value="1"/>
</dbReference>
<evidence type="ECO:0000256" key="1">
    <source>
        <dbReference type="ARBA" id="ARBA00004370"/>
    </source>
</evidence>
<dbReference type="Pfam" id="PF03958">
    <property type="entry name" value="Secretin_N"/>
    <property type="match status" value="3"/>
</dbReference>
<feature type="domain" description="GspD-like N0" evidence="7">
    <location>
        <begin position="24"/>
        <end position="94"/>
    </location>
</feature>
<feature type="region of interest" description="Disordered" evidence="4">
    <location>
        <begin position="303"/>
        <end position="332"/>
    </location>
</feature>
<dbReference type="InterPro" id="IPR038591">
    <property type="entry name" value="NolW-like_sf"/>
</dbReference>
<dbReference type="InterPro" id="IPR050810">
    <property type="entry name" value="Bact_Secretion_Sys_Channel"/>
</dbReference>
<protein>
    <submittedName>
        <fullName evidence="8">General secretion pathway protein D</fullName>
    </submittedName>
</protein>
<keyword evidence="2 5" id="KW-0732">Signal</keyword>
<feature type="domain" description="NolW-like" evidence="6">
    <location>
        <begin position="119"/>
        <end position="178"/>
    </location>
</feature>
<dbReference type="GO" id="GO:0016020">
    <property type="term" value="C:membrane"/>
    <property type="evidence" value="ECO:0007669"/>
    <property type="project" value="UniProtKB-SubCell"/>
</dbReference>
<proteinExistence type="predicted"/>
<dbReference type="InterPro" id="IPR049371">
    <property type="entry name" value="GspD-like_N0"/>
</dbReference>
<comment type="subcellular location">
    <subcellularLocation>
        <location evidence="1">Membrane</location>
    </subcellularLocation>
</comment>
<feature type="domain" description="NolW-like" evidence="6">
    <location>
        <begin position="184"/>
        <end position="249"/>
    </location>
</feature>
<reference evidence="8" key="1">
    <citation type="submission" date="2020-02" db="EMBL/GenBank/DDBJ databases">
        <authorList>
            <person name="Meier V. D."/>
        </authorList>
    </citation>
    <scope>NUCLEOTIDE SEQUENCE</scope>
    <source>
        <strain evidence="8">AVDCRST_MAG91</strain>
    </source>
</reference>
<feature type="chain" id="PRO_5026812174" evidence="5">
    <location>
        <begin position="21"/>
        <end position="416"/>
    </location>
</feature>
<evidence type="ECO:0000313" key="8">
    <source>
        <dbReference type="EMBL" id="CAA9483728.1"/>
    </source>
</evidence>
<feature type="domain" description="NolW-like" evidence="6">
    <location>
        <begin position="256"/>
        <end position="373"/>
    </location>
</feature>
<name>A0A6J4S638_9SPHN</name>
<evidence type="ECO:0000256" key="2">
    <source>
        <dbReference type="ARBA" id="ARBA00022729"/>
    </source>
</evidence>
<evidence type="ECO:0000256" key="5">
    <source>
        <dbReference type="SAM" id="SignalP"/>
    </source>
</evidence>
<evidence type="ECO:0000256" key="3">
    <source>
        <dbReference type="ARBA" id="ARBA00023136"/>
    </source>
</evidence>
<feature type="compositionally biased region" description="Gly residues" evidence="4">
    <location>
        <begin position="319"/>
        <end position="332"/>
    </location>
</feature>
<dbReference type="PANTHER" id="PTHR30332:SF24">
    <property type="entry name" value="SECRETIN GSPD-RELATED"/>
    <property type="match status" value="1"/>
</dbReference>
<dbReference type="InterPro" id="IPR005644">
    <property type="entry name" value="NolW-like"/>
</dbReference>